<dbReference type="Gene3D" id="3.30.390.30">
    <property type="match status" value="1"/>
</dbReference>
<feature type="domain" description="FAD/NAD(P)-binding" evidence="5">
    <location>
        <begin position="2"/>
        <end position="293"/>
    </location>
</feature>
<dbReference type="PANTHER" id="PTHR43557">
    <property type="entry name" value="APOPTOSIS-INDUCING FACTOR 1"/>
    <property type="match status" value="1"/>
</dbReference>
<evidence type="ECO:0000313" key="7">
    <source>
        <dbReference type="EMBL" id="SNY62397.1"/>
    </source>
</evidence>
<evidence type="ECO:0000256" key="4">
    <source>
        <dbReference type="ARBA" id="ARBA00023002"/>
    </source>
</evidence>
<keyword evidence="4" id="KW-0560">Oxidoreductase</keyword>
<evidence type="ECO:0000256" key="1">
    <source>
        <dbReference type="ARBA" id="ARBA00001974"/>
    </source>
</evidence>
<dbReference type="InterPro" id="IPR028202">
    <property type="entry name" value="Reductase_C"/>
</dbReference>
<accession>A0A285JRJ0</accession>
<dbReference type="Pfam" id="PF07992">
    <property type="entry name" value="Pyr_redox_2"/>
    <property type="match status" value="1"/>
</dbReference>
<dbReference type="SUPFAM" id="SSF51905">
    <property type="entry name" value="FAD/NAD(P)-binding domain"/>
    <property type="match status" value="2"/>
</dbReference>
<dbReference type="Proteomes" id="UP000219612">
    <property type="component" value="Unassembled WGS sequence"/>
</dbReference>
<sequence length="397" mass="42042">MTYVVVGGGLAGAKAVETLRESGFEGPVTLIGAETVRPYERPPLSKGLLLGNDEPESVFVHSTEWYAEHDVDLRLGVTATALDRATKSVRLDNGDEVDYEKLLLATGSSPRRLDVPGGERALLLRTLADSHRIDEAVTKDTRLVVVGAGWIGLEVAAAARSRGAQVTVVGTSALPLQHILGDRIAQVFADLHRANGTDLRMNTHVTEVTADGVRLADGTTLPADVVVAGIGVTPNVALAADAGLAVDNGVLVSSKLTTSDPAIFAAGDIANIDHPLLGRRIRVEHWDTAIRSGPVAARAMLGEDVVYDRLPFFFTDQYDLGMEYTGSAPADAEVVVRGDLAGREFIAFWLVDGKVAAGMNVNIWDVSDQIDALIRSGATVDRARLASPNVELSDLAA</sequence>
<evidence type="ECO:0000259" key="5">
    <source>
        <dbReference type="Pfam" id="PF07992"/>
    </source>
</evidence>
<protein>
    <submittedName>
        <fullName evidence="7">3-phenylpropionate/trans-cinnamate dioxygenase ferredoxin reductase subunit</fullName>
    </submittedName>
</protein>
<dbReference type="GO" id="GO:0016651">
    <property type="term" value="F:oxidoreductase activity, acting on NAD(P)H"/>
    <property type="evidence" value="ECO:0007669"/>
    <property type="project" value="TreeGrafter"/>
</dbReference>
<dbReference type="RefSeq" id="WP_097326645.1">
    <property type="nucleotide sequence ID" value="NZ_OBDY01000023.1"/>
</dbReference>
<dbReference type="Pfam" id="PF14759">
    <property type="entry name" value="Reductase_C"/>
    <property type="match status" value="1"/>
</dbReference>
<reference evidence="7 8" key="1">
    <citation type="submission" date="2017-09" db="EMBL/GenBank/DDBJ databases">
        <authorList>
            <person name="Ehlers B."/>
            <person name="Leendertz F.H."/>
        </authorList>
    </citation>
    <scope>NUCLEOTIDE SEQUENCE [LARGE SCALE GENOMIC DNA]</scope>
    <source>
        <strain evidence="7 8">CGMCC 4.6857</strain>
    </source>
</reference>
<keyword evidence="2" id="KW-0285">Flavoprotein</keyword>
<dbReference type="GO" id="GO:0005737">
    <property type="term" value="C:cytoplasm"/>
    <property type="evidence" value="ECO:0007669"/>
    <property type="project" value="TreeGrafter"/>
</dbReference>
<dbReference type="SUPFAM" id="SSF55424">
    <property type="entry name" value="FAD/NAD-linked reductases, dimerisation (C-terminal) domain"/>
    <property type="match status" value="1"/>
</dbReference>
<dbReference type="OrthoDB" id="1145at2"/>
<organism evidence="7 8">
    <name type="scientific">Paractinoplanes atraurantiacus</name>
    <dbReference type="NCBI Taxonomy" id="1036182"/>
    <lineage>
        <taxon>Bacteria</taxon>
        <taxon>Bacillati</taxon>
        <taxon>Actinomycetota</taxon>
        <taxon>Actinomycetes</taxon>
        <taxon>Micromonosporales</taxon>
        <taxon>Micromonosporaceae</taxon>
        <taxon>Paractinoplanes</taxon>
    </lineage>
</organism>
<dbReference type="GO" id="GO:0051213">
    <property type="term" value="F:dioxygenase activity"/>
    <property type="evidence" value="ECO:0007669"/>
    <property type="project" value="UniProtKB-KW"/>
</dbReference>
<dbReference type="PRINTS" id="PR00368">
    <property type="entry name" value="FADPNR"/>
</dbReference>
<dbReference type="Gene3D" id="3.50.50.60">
    <property type="entry name" value="FAD/NAD(P)-binding domain"/>
    <property type="match status" value="2"/>
</dbReference>
<evidence type="ECO:0000313" key="8">
    <source>
        <dbReference type="Proteomes" id="UP000219612"/>
    </source>
</evidence>
<gene>
    <name evidence="7" type="ORF">SAMN05421748_123141</name>
</gene>
<dbReference type="AlphaFoldDB" id="A0A285JRJ0"/>
<dbReference type="InterPro" id="IPR036188">
    <property type="entry name" value="FAD/NAD-bd_sf"/>
</dbReference>
<dbReference type="EMBL" id="OBDY01000023">
    <property type="protein sequence ID" value="SNY62397.1"/>
    <property type="molecule type" value="Genomic_DNA"/>
</dbReference>
<evidence type="ECO:0000256" key="3">
    <source>
        <dbReference type="ARBA" id="ARBA00022827"/>
    </source>
</evidence>
<keyword evidence="8" id="KW-1185">Reference proteome</keyword>
<keyword evidence="7" id="KW-0223">Dioxygenase</keyword>
<dbReference type="PRINTS" id="PR00411">
    <property type="entry name" value="PNDRDTASEI"/>
</dbReference>
<comment type="cofactor">
    <cofactor evidence="1">
        <name>FAD</name>
        <dbReference type="ChEBI" id="CHEBI:57692"/>
    </cofactor>
</comment>
<evidence type="ECO:0000256" key="2">
    <source>
        <dbReference type="ARBA" id="ARBA00022630"/>
    </source>
</evidence>
<dbReference type="InterPro" id="IPR016156">
    <property type="entry name" value="FAD/NAD-linked_Rdtase_dimer_sf"/>
</dbReference>
<dbReference type="InterPro" id="IPR023753">
    <property type="entry name" value="FAD/NAD-binding_dom"/>
</dbReference>
<dbReference type="PANTHER" id="PTHR43557:SF2">
    <property type="entry name" value="RIESKE DOMAIN-CONTAINING PROTEIN-RELATED"/>
    <property type="match status" value="1"/>
</dbReference>
<name>A0A285JRJ0_9ACTN</name>
<evidence type="ECO:0000259" key="6">
    <source>
        <dbReference type="Pfam" id="PF14759"/>
    </source>
</evidence>
<proteinExistence type="predicted"/>
<dbReference type="InterPro" id="IPR050446">
    <property type="entry name" value="FAD-oxidoreductase/Apoptosis"/>
</dbReference>
<keyword evidence="3" id="KW-0274">FAD</keyword>
<feature type="domain" description="Reductase C-terminal" evidence="6">
    <location>
        <begin position="312"/>
        <end position="395"/>
    </location>
</feature>